<dbReference type="RefSeq" id="WP_111145848.1">
    <property type="nucleotide sequence ID" value="NZ_QKRB01000036.1"/>
</dbReference>
<protein>
    <submittedName>
        <fullName evidence="1">Phytanoyl-CoA dioxygenase</fullName>
    </submittedName>
</protein>
<dbReference type="Proteomes" id="UP000249522">
    <property type="component" value="Unassembled WGS sequence"/>
</dbReference>
<organism evidence="1 2">
    <name type="scientific">Paenibacillus sambharensis</name>
    <dbReference type="NCBI Taxonomy" id="1803190"/>
    <lineage>
        <taxon>Bacteria</taxon>
        <taxon>Bacillati</taxon>
        <taxon>Bacillota</taxon>
        <taxon>Bacilli</taxon>
        <taxon>Bacillales</taxon>
        <taxon>Paenibacillaceae</taxon>
        <taxon>Paenibacillus</taxon>
    </lineage>
</organism>
<dbReference type="GO" id="GO:0016706">
    <property type="term" value="F:2-oxoglutarate-dependent dioxygenase activity"/>
    <property type="evidence" value="ECO:0007669"/>
    <property type="project" value="UniProtKB-ARBA"/>
</dbReference>
<proteinExistence type="predicted"/>
<dbReference type="EMBL" id="QKRB01000036">
    <property type="protein sequence ID" value="PZD96837.1"/>
    <property type="molecule type" value="Genomic_DNA"/>
</dbReference>
<dbReference type="OrthoDB" id="9814777at2"/>
<sequence length="275" mass="31322">MQAALPPLSETYALTEDQLTSYRRDGHIMLRQVVTPDELDVYYPHIHRYVSTHDLEHVPEEERHYYGVERAFPTVMNMWERDETIRRFTFARRFAEIAANLTGVDGIRLYHDSCIFLPPGGHAIPWHTDSAYMLPIDPDLTITMWMALRDIPDAIGSMGFVSGSQEVEDANVLNTARAGMPLVSYGPMKAGDATFHTGLTLHYAPPNRTKDVVREVLTVIYIADRVHIMAPAENEAKEFRDYHLKRLFPGCKAGDPARSEFTPLVYSRDEGEEKL</sequence>
<dbReference type="PANTHER" id="PTHR20883:SF48">
    <property type="entry name" value="ECTOINE DIOXYGENASE"/>
    <property type="match status" value="1"/>
</dbReference>
<reference evidence="1 2" key="1">
    <citation type="submission" date="2018-06" db="EMBL/GenBank/DDBJ databases">
        <title>Paenibacillus imtechensis sp. nov.</title>
        <authorList>
            <person name="Pinnaka A.K."/>
            <person name="Singh H."/>
            <person name="Kaur M."/>
        </authorList>
    </citation>
    <scope>NUCLEOTIDE SEQUENCE [LARGE SCALE GENOMIC DNA]</scope>
    <source>
        <strain evidence="1 2">SMB1</strain>
    </source>
</reference>
<comment type="caution">
    <text evidence="1">The sequence shown here is derived from an EMBL/GenBank/DDBJ whole genome shotgun (WGS) entry which is preliminary data.</text>
</comment>
<dbReference type="SUPFAM" id="SSF51197">
    <property type="entry name" value="Clavaminate synthase-like"/>
    <property type="match status" value="1"/>
</dbReference>
<keyword evidence="1" id="KW-0560">Oxidoreductase</keyword>
<dbReference type="InterPro" id="IPR008775">
    <property type="entry name" value="Phytyl_CoA_dOase-like"/>
</dbReference>
<keyword evidence="1" id="KW-0223">Dioxygenase</keyword>
<dbReference type="PANTHER" id="PTHR20883">
    <property type="entry name" value="PHYTANOYL-COA DIOXYGENASE DOMAIN CONTAINING 1"/>
    <property type="match status" value="1"/>
</dbReference>
<dbReference type="GO" id="GO:0005506">
    <property type="term" value="F:iron ion binding"/>
    <property type="evidence" value="ECO:0007669"/>
    <property type="project" value="UniProtKB-ARBA"/>
</dbReference>
<accession>A0A2W1LZ97</accession>
<name>A0A2W1LZ97_9BACL</name>
<dbReference type="Pfam" id="PF05721">
    <property type="entry name" value="PhyH"/>
    <property type="match status" value="1"/>
</dbReference>
<dbReference type="Gene3D" id="2.60.120.620">
    <property type="entry name" value="q2cbj1_9rhob like domain"/>
    <property type="match status" value="1"/>
</dbReference>
<gene>
    <name evidence="1" type="ORF">DNH61_06465</name>
</gene>
<keyword evidence="2" id="KW-1185">Reference proteome</keyword>
<evidence type="ECO:0000313" key="2">
    <source>
        <dbReference type="Proteomes" id="UP000249522"/>
    </source>
</evidence>
<evidence type="ECO:0000313" key="1">
    <source>
        <dbReference type="EMBL" id="PZD96837.1"/>
    </source>
</evidence>
<dbReference type="AlphaFoldDB" id="A0A2W1LZ97"/>